<gene>
    <name evidence="1" type="ORF">AB4875_00615</name>
</gene>
<dbReference type="Proteomes" id="UP001557484">
    <property type="component" value="Unassembled WGS sequence"/>
</dbReference>
<protein>
    <submittedName>
        <fullName evidence="1">TIGR02444 family protein</fullName>
    </submittedName>
</protein>
<comment type="caution">
    <text evidence="1">The sequence shown here is derived from an EMBL/GenBank/DDBJ whole genome shotgun (WGS) entry which is preliminary data.</text>
</comment>
<dbReference type="Pfam" id="PF09523">
    <property type="entry name" value="DUF2390"/>
    <property type="match status" value="1"/>
</dbReference>
<dbReference type="RefSeq" id="WP_368374091.1">
    <property type="nucleotide sequence ID" value="NZ_JBFRYB010000001.1"/>
</dbReference>
<name>A0ABV3TQT6_9GAMM</name>
<sequence>MNGKYSAGGKPPKTLSKMWEFALAAYSEPIIQRHCLYLQDHYQMDVNMLLAAGFCGQQNMLWSSPFCQELITLVAPIRETYVIPLRALRRQAEGSGELYGALKTAEIEAERAEVALLANGIAGLTAVSDDDDSYLENLLAYAAVHADVSQGQLLSVCRDLALKFAEIR</sequence>
<accession>A0ABV3TQT6</accession>
<reference evidence="1 2" key="1">
    <citation type="journal article" date="2011" name="Int. J. Syst. Evol. Microbiol.">
        <title>Zhongshania antarctica gen. nov., sp. nov. and Zhongshania guokunii sp. nov., gammaproteobacteria respectively isolated from coastal attached (fast) ice and surface seawater of the Antarctic.</title>
        <authorList>
            <person name="Li H.J."/>
            <person name="Zhang X.Y."/>
            <person name="Chen C.X."/>
            <person name="Zhang Y.J."/>
            <person name="Gao Z.M."/>
            <person name="Yu Y."/>
            <person name="Chen X.L."/>
            <person name="Chen B."/>
            <person name="Zhang Y.Z."/>
        </authorList>
    </citation>
    <scope>NUCLEOTIDE SEQUENCE [LARGE SCALE GENOMIC DNA]</scope>
    <source>
        <strain evidence="1 2">R06B22</strain>
    </source>
</reference>
<proteinExistence type="predicted"/>
<dbReference type="NCBIfam" id="TIGR02444">
    <property type="entry name" value="TIGR02444 family protein"/>
    <property type="match status" value="1"/>
</dbReference>
<evidence type="ECO:0000313" key="1">
    <source>
        <dbReference type="EMBL" id="MEX1663962.1"/>
    </source>
</evidence>
<keyword evidence="2" id="KW-1185">Reference proteome</keyword>
<evidence type="ECO:0000313" key="2">
    <source>
        <dbReference type="Proteomes" id="UP001557484"/>
    </source>
</evidence>
<dbReference type="EMBL" id="JBFRYB010000001">
    <property type="protein sequence ID" value="MEX1663962.1"/>
    <property type="molecule type" value="Genomic_DNA"/>
</dbReference>
<organism evidence="1 2">
    <name type="scientific">Zhongshania arctica</name>
    <dbReference type="NCBI Taxonomy" id="3238302"/>
    <lineage>
        <taxon>Bacteria</taxon>
        <taxon>Pseudomonadati</taxon>
        <taxon>Pseudomonadota</taxon>
        <taxon>Gammaproteobacteria</taxon>
        <taxon>Cellvibrionales</taxon>
        <taxon>Spongiibacteraceae</taxon>
        <taxon>Zhongshania</taxon>
    </lineage>
</organism>
<dbReference type="InterPro" id="IPR012659">
    <property type="entry name" value="CHP02444"/>
</dbReference>